<evidence type="ECO:0000256" key="2">
    <source>
        <dbReference type="SAM" id="MobiDB-lite"/>
    </source>
</evidence>
<dbReference type="PANTHER" id="PTHR38019:SF1">
    <property type="entry name" value="N-ACETYLTRANSFERASE DOMAIN-CONTAINING PROTEIN"/>
    <property type="match status" value="1"/>
</dbReference>
<sequence length="735" mass="84944">MAEIWESPATNTPSLPAVNDAEPPMVSLANFSTTVFPDNMPYLNTPRSIEVCRSNGVSVADLTPQPMSAFSKLRSDLGDLTTPKEEITRQRWERGEISRRKLIRKLQKDRDRVLMLEGLGKAKKQSTASMSLLESAAPKSAEEVLMERERMYLEKVQKKTEKELKQLLVYEMKRASKEQQQQQREAKQQEQDQRRREQKEEKRRANGEKRFKMAEAIKARKEEEDEALRRTMARQFEENLRQTQMLEEEKQQQRAEANEKTRQRAIRAEEKKRATEAIFKKQQDDVIARDRVAQGRDAVRRQKVEDVNVERQRVYREKRSKAEMRIAEAKRIADEIVENKRVNYESKEMEAKARKELRDREKAEEIWQKKVMLEEEMQKRREQKAEVERKAEEHAEEIVRKEAEINRRLQARGLLKQPEDRMRKEDEEEKKAILASLESTKEIEAKKIKRALREEAIEINMERKMRAEEYKKEKIMAKMDEDKKKLVEIQKERDAIKLKREIAANDALKNRHHVAEMTKKVLGNKQTAELIAGGEQSIDDVSQMVCGMLGIGGGEKKEKKVIKAKKIKGKRKEGEEKGGSVAGTEATIKEDEEFRPGTAEETGDFAQTNTFSQSPFDTVNNRSSTGTGAFRETVDPYAEVEQVRRRQNAELLQILKEEQTAEEGRERTIREMTNGGVASSEMAAVKDRFSRERNEASNRMVRYIRVHEEVLAAALKSAKEQAEGEGGGGGGGQRQ</sequence>
<evidence type="ECO:0000313" key="4">
    <source>
        <dbReference type="Proteomes" id="UP001165060"/>
    </source>
</evidence>
<feature type="region of interest" description="Disordered" evidence="2">
    <location>
        <begin position="659"/>
        <end position="694"/>
    </location>
</feature>
<feature type="compositionally biased region" description="Basic and acidic residues" evidence="2">
    <location>
        <begin position="684"/>
        <end position="694"/>
    </location>
</feature>
<comment type="caution">
    <text evidence="3">The sequence shown here is derived from an EMBL/GenBank/DDBJ whole genome shotgun (WGS) entry which is preliminary data.</text>
</comment>
<keyword evidence="4" id="KW-1185">Reference proteome</keyword>
<proteinExistence type="predicted"/>
<feature type="compositionally biased region" description="Polar residues" evidence="2">
    <location>
        <begin position="605"/>
        <end position="627"/>
    </location>
</feature>
<evidence type="ECO:0000256" key="1">
    <source>
        <dbReference type="SAM" id="Coils"/>
    </source>
</evidence>
<dbReference type="Proteomes" id="UP001165060">
    <property type="component" value="Unassembled WGS sequence"/>
</dbReference>
<feature type="region of interest" description="Disordered" evidence="2">
    <location>
        <begin position="564"/>
        <end position="633"/>
    </location>
</feature>
<feature type="region of interest" description="Disordered" evidence="2">
    <location>
        <begin position="716"/>
        <end position="735"/>
    </location>
</feature>
<protein>
    <recommendedName>
        <fullName evidence="5">Trichohyalin-plectin-homology domain-containing protein</fullName>
    </recommendedName>
</protein>
<keyword evidence="1" id="KW-0175">Coiled coil</keyword>
<dbReference type="PANTHER" id="PTHR38019">
    <property type="entry name" value="KDA ANTIGEN P200, PUTATIVE-RELATED"/>
    <property type="match status" value="1"/>
</dbReference>
<feature type="compositionally biased region" description="Basic and acidic residues" evidence="2">
    <location>
        <begin position="659"/>
        <end position="670"/>
    </location>
</feature>
<feature type="region of interest" description="Disordered" evidence="2">
    <location>
        <begin position="247"/>
        <end position="273"/>
    </location>
</feature>
<organism evidence="3 4">
    <name type="scientific">Tetraparma gracilis</name>
    <dbReference type="NCBI Taxonomy" id="2962635"/>
    <lineage>
        <taxon>Eukaryota</taxon>
        <taxon>Sar</taxon>
        <taxon>Stramenopiles</taxon>
        <taxon>Ochrophyta</taxon>
        <taxon>Bolidophyceae</taxon>
        <taxon>Parmales</taxon>
        <taxon>Triparmaceae</taxon>
        <taxon>Tetraparma</taxon>
    </lineage>
</organism>
<reference evidence="3 4" key="1">
    <citation type="journal article" date="2023" name="Commun. Biol.">
        <title>Genome analysis of Parmales, the sister group of diatoms, reveals the evolutionary specialization of diatoms from phago-mixotrophs to photoautotrophs.</title>
        <authorList>
            <person name="Ban H."/>
            <person name="Sato S."/>
            <person name="Yoshikawa S."/>
            <person name="Yamada K."/>
            <person name="Nakamura Y."/>
            <person name="Ichinomiya M."/>
            <person name="Sato N."/>
            <person name="Blanc-Mathieu R."/>
            <person name="Endo H."/>
            <person name="Kuwata A."/>
            <person name="Ogata H."/>
        </authorList>
    </citation>
    <scope>NUCLEOTIDE SEQUENCE [LARGE SCALE GENOMIC DNA]</scope>
</reference>
<feature type="region of interest" description="Disordered" evidence="2">
    <location>
        <begin position="178"/>
        <end position="209"/>
    </location>
</feature>
<feature type="coiled-coil region" evidence="1">
    <location>
        <begin position="319"/>
        <end position="404"/>
    </location>
</feature>
<feature type="compositionally biased region" description="Gly residues" evidence="2">
    <location>
        <begin position="724"/>
        <end position="735"/>
    </location>
</feature>
<name>A0ABQ6MFH4_9STRA</name>
<dbReference type="EMBL" id="BRYB01001408">
    <property type="protein sequence ID" value="GMI25134.1"/>
    <property type="molecule type" value="Genomic_DNA"/>
</dbReference>
<gene>
    <name evidence="3" type="ORF">TeGR_g7529</name>
</gene>
<evidence type="ECO:0008006" key="5">
    <source>
        <dbReference type="Google" id="ProtNLM"/>
    </source>
</evidence>
<feature type="compositionally biased region" description="Basic and acidic residues" evidence="2">
    <location>
        <begin position="184"/>
        <end position="209"/>
    </location>
</feature>
<accession>A0ABQ6MFH4</accession>
<evidence type="ECO:0000313" key="3">
    <source>
        <dbReference type="EMBL" id="GMI25134.1"/>
    </source>
</evidence>
<feature type="coiled-coil region" evidence="1">
    <location>
        <begin position="434"/>
        <end position="499"/>
    </location>
</feature>